<evidence type="ECO:0000313" key="2">
    <source>
        <dbReference type="Proteomes" id="UP000193450"/>
    </source>
</evidence>
<protein>
    <recommendedName>
        <fullName evidence="3">Nucleotidyl transferase AbiEii/AbiGii toxin family protein</fullName>
    </recommendedName>
</protein>
<organism evidence="1 2">
    <name type="scientific">Oceanicoccus sagamiensis</name>
    <dbReference type="NCBI Taxonomy" id="716816"/>
    <lineage>
        <taxon>Bacteria</taxon>
        <taxon>Pseudomonadati</taxon>
        <taxon>Pseudomonadota</taxon>
        <taxon>Gammaproteobacteria</taxon>
        <taxon>Cellvibrionales</taxon>
        <taxon>Spongiibacteraceae</taxon>
        <taxon>Oceanicoccus</taxon>
    </lineage>
</organism>
<dbReference type="Proteomes" id="UP000193450">
    <property type="component" value="Chromosome"/>
</dbReference>
<dbReference type="EMBL" id="CP019343">
    <property type="protein sequence ID" value="ARN76274.1"/>
    <property type="molecule type" value="Genomic_DNA"/>
</dbReference>
<accession>A0A1X9NGX9</accession>
<sequence>MFTLPEGLPMAFKGGTSLSKVFTAINRFSEDIDITIDYRELAKYLDDKFDPFDEKSSNSQISKFSDRLKKGLKEYAADKVIPHLQNKIDLLPTKSDISIEHSDDGESIWVHFPSVVEEEDEYLKSSILIELGGRNIIDPNATHMITADIAEKLSDQELEFPVAETVVLAAERTFWEKATLIHAECNRGTLKANAERLSRHWYDLYLLNQTTIGESALADIDLLKDVIKYKKCFFRSGFANYDACLTNTFKLVPSKAVLDELEKDYRSMRDMIYGDAPDFSTIITSLTELEKTINELT</sequence>
<gene>
    <name evidence="1" type="ORF">BST96_02675</name>
</gene>
<reference evidence="1 2" key="1">
    <citation type="submission" date="2016-11" db="EMBL/GenBank/DDBJ databases">
        <title>Trade-off between light-utilization and light-protection in marine flavobacteria.</title>
        <authorList>
            <person name="Kumagai Y."/>
        </authorList>
    </citation>
    <scope>NUCLEOTIDE SEQUENCE [LARGE SCALE GENOMIC DNA]</scope>
    <source>
        <strain evidence="1 2">NBRC 107125</strain>
    </source>
</reference>
<dbReference type="Gene3D" id="3.10.450.620">
    <property type="entry name" value="JHP933, nucleotidyltransferase-like core domain"/>
    <property type="match status" value="1"/>
</dbReference>
<dbReference type="InterPro" id="IPR014942">
    <property type="entry name" value="AbiEii"/>
</dbReference>
<dbReference type="AlphaFoldDB" id="A0A1X9NGX9"/>
<evidence type="ECO:0000313" key="1">
    <source>
        <dbReference type="EMBL" id="ARN76274.1"/>
    </source>
</evidence>
<proteinExistence type="predicted"/>
<name>A0A1X9NGX9_9GAMM</name>
<dbReference type="Pfam" id="PF08843">
    <property type="entry name" value="AbiEii"/>
    <property type="match status" value="1"/>
</dbReference>
<dbReference type="KEGG" id="osg:BST96_02675"/>
<keyword evidence="2" id="KW-1185">Reference proteome</keyword>
<evidence type="ECO:0008006" key="3">
    <source>
        <dbReference type="Google" id="ProtNLM"/>
    </source>
</evidence>